<name>A0A8X6QN73_NEPPI</name>
<evidence type="ECO:0000313" key="2">
    <source>
        <dbReference type="Proteomes" id="UP000887013"/>
    </source>
</evidence>
<evidence type="ECO:0000313" key="1">
    <source>
        <dbReference type="EMBL" id="GFU23448.1"/>
    </source>
</evidence>
<dbReference type="EMBL" id="BMAW01081224">
    <property type="protein sequence ID" value="GFU23448.1"/>
    <property type="molecule type" value="Genomic_DNA"/>
</dbReference>
<reference evidence="1" key="1">
    <citation type="submission" date="2020-08" db="EMBL/GenBank/DDBJ databases">
        <title>Multicomponent nature underlies the extraordinary mechanical properties of spider dragline silk.</title>
        <authorList>
            <person name="Kono N."/>
            <person name="Nakamura H."/>
            <person name="Mori M."/>
            <person name="Yoshida Y."/>
            <person name="Ohtoshi R."/>
            <person name="Malay A.D."/>
            <person name="Moran D.A.P."/>
            <person name="Tomita M."/>
            <person name="Numata K."/>
            <person name="Arakawa K."/>
        </authorList>
    </citation>
    <scope>NUCLEOTIDE SEQUENCE</scope>
</reference>
<comment type="caution">
    <text evidence="1">The sequence shown here is derived from an EMBL/GenBank/DDBJ whole genome shotgun (WGS) entry which is preliminary data.</text>
</comment>
<dbReference type="AlphaFoldDB" id="A0A8X6QN73"/>
<sequence>MWQKYDEIKTQTNEKVGRRMIVQLQYFPSREDWKDIGSCCAVYVPNRELLEVLLGADVRVAMLTNCVVKGGIEMADACCDGLNFDFFMK</sequence>
<dbReference type="Proteomes" id="UP000887013">
    <property type="component" value="Unassembled WGS sequence"/>
</dbReference>
<organism evidence="1 2">
    <name type="scientific">Nephila pilipes</name>
    <name type="common">Giant wood spider</name>
    <name type="synonym">Nephila maculata</name>
    <dbReference type="NCBI Taxonomy" id="299642"/>
    <lineage>
        <taxon>Eukaryota</taxon>
        <taxon>Metazoa</taxon>
        <taxon>Ecdysozoa</taxon>
        <taxon>Arthropoda</taxon>
        <taxon>Chelicerata</taxon>
        <taxon>Arachnida</taxon>
        <taxon>Araneae</taxon>
        <taxon>Araneomorphae</taxon>
        <taxon>Entelegynae</taxon>
        <taxon>Araneoidea</taxon>
        <taxon>Nephilidae</taxon>
        <taxon>Nephila</taxon>
    </lineage>
</organism>
<gene>
    <name evidence="1" type="ORF">NPIL_64121</name>
</gene>
<keyword evidence="2" id="KW-1185">Reference proteome</keyword>
<proteinExistence type="predicted"/>
<protein>
    <submittedName>
        <fullName evidence="1">Uncharacterized protein</fullName>
    </submittedName>
</protein>
<accession>A0A8X6QN73</accession>